<gene>
    <name evidence="6" type="ORF">RF11_08337</name>
</gene>
<feature type="domain" description="Reverse transcriptase" evidence="5">
    <location>
        <begin position="163"/>
        <end position="341"/>
    </location>
</feature>
<dbReference type="InterPro" id="IPR000477">
    <property type="entry name" value="RT_dom"/>
</dbReference>
<keyword evidence="3" id="KW-0540">Nuclease</keyword>
<keyword evidence="4" id="KW-0378">Hydrolase</keyword>
<evidence type="ECO:0000256" key="1">
    <source>
        <dbReference type="ARBA" id="ARBA00022679"/>
    </source>
</evidence>
<accession>A0A0C2IYB6</accession>
<dbReference type="EMBL" id="JWZT01002056">
    <property type="protein sequence ID" value="KII70484.1"/>
    <property type="molecule type" value="Genomic_DNA"/>
</dbReference>
<dbReference type="Gene3D" id="3.30.70.270">
    <property type="match status" value="1"/>
</dbReference>
<dbReference type="InterPro" id="IPR043128">
    <property type="entry name" value="Rev_trsase/Diguanyl_cyclase"/>
</dbReference>
<organism evidence="6 7">
    <name type="scientific">Thelohanellus kitauei</name>
    <name type="common">Myxosporean</name>
    <dbReference type="NCBI Taxonomy" id="669202"/>
    <lineage>
        <taxon>Eukaryota</taxon>
        <taxon>Metazoa</taxon>
        <taxon>Cnidaria</taxon>
        <taxon>Myxozoa</taxon>
        <taxon>Myxosporea</taxon>
        <taxon>Bivalvulida</taxon>
        <taxon>Platysporina</taxon>
        <taxon>Myxobolidae</taxon>
        <taxon>Thelohanellus</taxon>
    </lineage>
</organism>
<dbReference type="SUPFAM" id="SSF56672">
    <property type="entry name" value="DNA/RNA polymerases"/>
    <property type="match status" value="1"/>
</dbReference>
<dbReference type="PANTHER" id="PTHR37984:SF5">
    <property type="entry name" value="PROTEIN NYNRIN-LIKE"/>
    <property type="match status" value="1"/>
</dbReference>
<keyword evidence="4" id="KW-0255">Endonuclease</keyword>
<dbReference type="SUPFAM" id="SSF50630">
    <property type="entry name" value="Acid proteases"/>
    <property type="match status" value="1"/>
</dbReference>
<evidence type="ECO:0000256" key="3">
    <source>
        <dbReference type="ARBA" id="ARBA00022722"/>
    </source>
</evidence>
<dbReference type="Pfam" id="PF00078">
    <property type="entry name" value="RVT_1"/>
    <property type="match status" value="1"/>
</dbReference>
<keyword evidence="7" id="KW-1185">Reference proteome</keyword>
<dbReference type="Proteomes" id="UP000031668">
    <property type="component" value="Unassembled WGS sequence"/>
</dbReference>
<name>A0A0C2IYB6_THEKT</name>
<evidence type="ECO:0000313" key="7">
    <source>
        <dbReference type="Proteomes" id="UP000031668"/>
    </source>
</evidence>
<evidence type="ECO:0000259" key="5">
    <source>
        <dbReference type="PROSITE" id="PS50878"/>
    </source>
</evidence>
<dbReference type="GO" id="GO:0016779">
    <property type="term" value="F:nucleotidyltransferase activity"/>
    <property type="evidence" value="ECO:0007669"/>
    <property type="project" value="UniProtKB-KW"/>
</dbReference>
<protein>
    <submittedName>
        <fullName evidence="6">Retrovirus-related Pol polyprotein</fullName>
    </submittedName>
</protein>
<sequence>MMIDSAASVSCIGYSLWKQLKKPKLRPMGDLKGYTDNPIKTLGKTQVQVNLPGKQENLPVVVTIKDDEPILGLDWMLKLGIGIQINHLTLDNDRKCSDSELSNTLKEYDTIFVENNKGVKNYKAKISLRSDASPKIFRARKVPYALKKQIELELNTLVKQEILEKVQDISAPVCWASPTVNIEKSNGRIRICGDFKVSLNKYINYLPYPLPTFNDILNKIKGGRYFSIIDLKDAYLQIPLDEESSSLTTISTHMGFFKYRRLPFGISSAPSIFQQFMDRVLEDIEGAACYIDDIIITGATQDEHLKNLRKVLSKLKEYNITTRKEKCKFLTKEVRFLGHIIDEYGIRR</sequence>
<dbReference type="PANTHER" id="PTHR37984">
    <property type="entry name" value="PROTEIN CBG26694"/>
    <property type="match status" value="1"/>
</dbReference>
<keyword evidence="2" id="KW-0548">Nucleotidyltransferase</keyword>
<dbReference type="InterPro" id="IPR043502">
    <property type="entry name" value="DNA/RNA_pol_sf"/>
</dbReference>
<dbReference type="InterPro" id="IPR050951">
    <property type="entry name" value="Retrovirus_Pol_polyprotein"/>
</dbReference>
<dbReference type="PROSITE" id="PS50878">
    <property type="entry name" value="RT_POL"/>
    <property type="match status" value="1"/>
</dbReference>
<dbReference type="Gene3D" id="2.40.70.10">
    <property type="entry name" value="Acid Proteases"/>
    <property type="match status" value="1"/>
</dbReference>
<dbReference type="OMA" id="RICGDCE"/>
<evidence type="ECO:0000256" key="2">
    <source>
        <dbReference type="ARBA" id="ARBA00022695"/>
    </source>
</evidence>
<evidence type="ECO:0000313" key="6">
    <source>
        <dbReference type="EMBL" id="KII70484.1"/>
    </source>
</evidence>
<dbReference type="InterPro" id="IPR021109">
    <property type="entry name" value="Peptidase_aspartic_dom_sf"/>
</dbReference>
<keyword evidence="1" id="KW-0808">Transferase</keyword>
<dbReference type="GO" id="GO:0004519">
    <property type="term" value="F:endonuclease activity"/>
    <property type="evidence" value="ECO:0007669"/>
    <property type="project" value="UniProtKB-KW"/>
</dbReference>
<dbReference type="Gene3D" id="3.10.10.10">
    <property type="entry name" value="HIV Type 1 Reverse Transcriptase, subunit A, domain 1"/>
    <property type="match status" value="1"/>
</dbReference>
<evidence type="ECO:0000256" key="4">
    <source>
        <dbReference type="ARBA" id="ARBA00022759"/>
    </source>
</evidence>
<dbReference type="CDD" id="cd01647">
    <property type="entry name" value="RT_LTR"/>
    <property type="match status" value="1"/>
</dbReference>
<comment type="caution">
    <text evidence="6">The sequence shown here is derived from an EMBL/GenBank/DDBJ whole genome shotgun (WGS) entry which is preliminary data.</text>
</comment>
<proteinExistence type="predicted"/>
<dbReference type="AlphaFoldDB" id="A0A0C2IYB6"/>
<dbReference type="OrthoDB" id="5972177at2759"/>
<reference evidence="6 7" key="1">
    <citation type="journal article" date="2014" name="Genome Biol. Evol.">
        <title>The genome of the myxosporean Thelohanellus kitauei shows adaptations to nutrient acquisition within its fish host.</title>
        <authorList>
            <person name="Yang Y."/>
            <person name="Xiong J."/>
            <person name="Zhou Z."/>
            <person name="Huo F."/>
            <person name="Miao W."/>
            <person name="Ran C."/>
            <person name="Liu Y."/>
            <person name="Zhang J."/>
            <person name="Feng J."/>
            <person name="Wang M."/>
            <person name="Wang M."/>
            <person name="Wang L."/>
            <person name="Yao B."/>
        </authorList>
    </citation>
    <scope>NUCLEOTIDE SEQUENCE [LARGE SCALE GENOMIC DNA]</scope>
    <source>
        <strain evidence="6">Wuqing</strain>
    </source>
</reference>